<sequence length="491" mass="54773">MDDTPRENILVNCRRNLRQFSDALICYTRAVTDTWAYIVDPKTRGKESGASMLCNPMASMKHHVKQNSDKAISIYFDVQVDDETSAGQTALLLIAIDSFVAIVSRGRAGPIVLPPNFEGGFDMESSIIGHGWTDPAGGSGVFKYWQCSSPCNSSSSNTATSPSLTGVASASTRYMNRPTTKGAVTQDTAIRSGSVFMSPEAAQQLANTCQTLKSVKRMRSLLCRYARFTRAQVKNSKERWRWCLGASPLKVSLDLNNELMDIGTVLAHVRCRPSDRFSSVQALVTATKCWVTATHALIYRLQKNSVIVKDDDDVEYKDMMARYPPLVGEKAMSLVDDLTLANSQVTEVIRKRMIYRIPKRTLLHQDQTNRICTISDMANAGLGLTTDKYDKAVMVMDALLGEGSFYTSALNHMFFFHFFEDQGYPRLFHRNLSELVDIIVRDQQGALEILRTFRDSSSRMRATRLATESTGLMKLRELGAMKALCKYTSAQ</sequence>
<proteinExistence type="predicted"/>
<protein>
    <submittedName>
        <fullName evidence="1">Wsv045-like protein</fullName>
    </submittedName>
</protein>
<name>A0A401IPK9_9VIRU</name>
<organism evidence="1">
    <name type="scientific">Penaeus monodon endogenous nimavirus</name>
    <dbReference type="NCBI Taxonomy" id="2133795"/>
    <lineage>
        <taxon>Viruses</taxon>
        <taxon>Viruses incertae sedis</taxon>
        <taxon>Naldaviricetes</taxon>
        <taxon>Nimaviridae</taxon>
    </lineage>
</organism>
<accession>A0A401IPK9</accession>
<comment type="caution">
    <text evidence="1">The sequence shown here is derived from an EMBL/GenBank/DDBJ whole genome shotgun (WGS) entry which is preliminary data.</text>
</comment>
<dbReference type="EMBL" id="BFCF01000002">
    <property type="protein sequence ID" value="GBG35555.1"/>
    <property type="molecule type" value="Genomic_DNA"/>
</dbReference>
<reference evidence="1" key="1">
    <citation type="journal article" date="2018" name="J. Virol.">
        <title>Crustacean Genome Exploration Reveals the Evolutionary Origin of White Spot Syndrome Virus.</title>
        <authorList>
            <person name="Kawato S."/>
            <person name="Shitara A."/>
            <person name="Wang Y."/>
            <person name="Nozaki R."/>
            <person name="Kondo H."/>
            <person name="Hirono I."/>
        </authorList>
    </citation>
    <scope>NUCLEOTIDE SEQUENCE</scope>
</reference>
<evidence type="ECO:0000313" key="1">
    <source>
        <dbReference type="EMBL" id="GBG35555.1"/>
    </source>
</evidence>